<evidence type="ECO:0000256" key="1">
    <source>
        <dbReference type="ARBA" id="ARBA00004191"/>
    </source>
</evidence>
<dbReference type="GO" id="GO:0071555">
    <property type="term" value="P:cell wall organization"/>
    <property type="evidence" value="ECO:0007669"/>
    <property type="project" value="UniProtKB-KW"/>
</dbReference>
<evidence type="ECO:0000313" key="13">
    <source>
        <dbReference type="Proteomes" id="UP000250321"/>
    </source>
</evidence>
<evidence type="ECO:0000259" key="11">
    <source>
        <dbReference type="Pfam" id="PF12708"/>
    </source>
</evidence>
<feature type="chain" id="PRO_5016362102" evidence="10">
    <location>
        <begin position="31"/>
        <end position="405"/>
    </location>
</feature>
<dbReference type="InterPro" id="IPR024535">
    <property type="entry name" value="RHGA/B-epi-like_pectate_lyase"/>
</dbReference>
<comment type="caution">
    <text evidence="12">The sequence shown here is derived from an EMBL/GenBank/DDBJ whole genome shotgun (WGS) entry which is preliminary data.</text>
</comment>
<gene>
    <name evidence="12" type="ORF">Pyn_01461</name>
</gene>
<organism evidence="12 13">
    <name type="scientific">Prunus yedoensis var. nudiflora</name>
    <dbReference type="NCBI Taxonomy" id="2094558"/>
    <lineage>
        <taxon>Eukaryota</taxon>
        <taxon>Viridiplantae</taxon>
        <taxon>Streptophyta</taxon>
        <taxon>Embryophyta</taxon>
        <taxon>Tracheophyta</taxon>
        <taxon>Spermatophyta</taxon>
        <taxon>Magnoliopsida</taxon>
        <taxon>eudicotyledons</taxon>
        <taxon>Gunneridae</taxon>
        <taxon>Pentapetalae</taxon>
        <taxon>rosids</taxon>
        <taxon>fabids</taxon>
        <taxon>Rosales</taxon>
        <taxon>Rosaceae</taxon>
        <taxon>Amygdaloideae</taxon>
        <taxon>Amygdaleae</taxon>
        <taxon>Prunus</taxon>
    </lineage>
</organism>
<dbReference type="Proteomes" id="UP000250321">
    <property type="component" value="Unassembled WGS sequence"/>
</dbReference>
<dbReference type="PROSITE" id="PS00502">
    <property type="entry name" value="POLYGALACTURONASE"/>
    <property type="match status" value="1"/>
</dbReference>
<sequence>MAYRSICNCNNYCVALVVLFMGVLLSNAAAASNSFNVMKFGAKPDGKTDSTQAFVKTWASACSSASGQPNADAVMYIPNGRFLIKAVVFRGPCKTRRVTVRIDGTLVAPQTIGLWATQATGFYSLRSPELQCLVVPSMPKVLHFGLAGDLGRLALLELGSSITFNWANNIVISGLTSINSQQTHLVINSCNNVVVRNVKLIAPSESPNTDGIHVQSSAGVTITGSILQTGDDCISIGPGTTNLHISNIKCGPGHGVSIGSLGKELKEDGVQNVTLTNAVFSGSDNGVRIKSWARPSTGFVRNILFQNIIMRNVENPIIIDQNYCPNNRACPNQSSGVKISQVTYRNIQGASATAEAVTFDCSPSHPCTGIRLQNIKLTYMNRDATSSCKNIDGTSSGLLVPQSCL</sequence>
<evidence type="ECO:0000256" key="2">
    <source>
        <dbReference type="ARBA" id="ARBA00008834"/>
    </source>
</evidence>
<feature type="active site" evidence="8">
    <location>
        <position position="254"/>
    </location>
</feature>
<dbReference type="InterPro" id="IPR000743">
    <property type="entry name" value="Glyco_hydro_28"/>
</dbReference>
<dbReference type="EMBL" id="PJQY01001352">
    <property type="protein sequence ID" value="PQQ03389.1"/>
    <property type="molecule type" value="Genomic_DNA"/>
</dbReference>
<evidence type="ECO:0000256" key="5">
    <source>
        <dbReference type="ARBA" id="ARBA00022801"/>
    </source>
</evidence>
<evidence type="ECO:0000256" key="3">
    <source>
        <dbReference type="ARBA" id="ARBA00022512"/>
    </source>
</evidence>
<dbReference type="Pfam" id="PF12708">
    <property type="entry name" value="Pect-lyase_RHGA_epim"/>
    <property type="match status" value="1"/>
</dbReference>
<comment type="similarity">
    <text evidence="2 9">Belongs to the glycosyl hydrolase 28 family.</text>
</comment>
<protein>
    <submittedName>
        <fullName evidence="12">Polygalacturonase</fullName>
    </submittedName>
</protein>
<keyword evidence="10" id="KW-0732">Signal</keyword>
<accession>A0A314YEH9</accession>
<evidence type="ECO:0000313" key="12">
    <source>
        <dbReference type="EMBL" id="PQQ03389.1"/>
    </source>
</evidence>
<dbReference type="SUPFAM" id="SSF51126">
    <property type="entry name" value="Pectin lyase-like"/>
    <property type="match status" value="1"/>
</dbReference>
<dbReference type="GO" id="GO:0004650">
    <property type="term" value="F:polygalacturonase activity"/>
    <property type="evidence" value="ECO:0007669"/>
    <property type="project" value="InterPro"/>
</dbReference>
<dbReference type="AlphaFoldDB" id="A0A314YEH9"/>
<evidence type="ECO:0000256" key="10">
    <source>
        <dbReference type="SAM" id="SignalP"/>
    </source>
</evidence>
<feature type="signal peptide" evidence="10">
    <location>
        <begin position="1"/>
        <end position="30"/>
    </location>
</feature>
<dbReference type="PANTHER" id="PTHR31375">
    <property type="match status" value="1"/>
</dbReference>
<name>A0A314YEH9_PRUYE</name>
<dbReference type="STRING" id="2094558.A0A314YEH9"/>
<proteinExistence type="inferred from homology"/>
<reference evidence="12 13" key="1">
    <citation type="submission" date="2018-02" db="EMBL/GenBank/DDBJ databases">
        <title>Draft genome of wild Prunus yedoensis var. nudiflora.</title>
        <authorList>
            <person name="Baek S."/>
            <person name="Kim J.-H."/>
            <person name="Choi K."/>
            <person name="Kim G.-B."/>
            <person name="Cho A."/>
            <person name="Jang H."/>
            <person name="Shin C.-H."/>
            <person name="Yu H.-J."/>
            <person name="Mun J.-H."/>
        </authorList>
    </citation>
    <scope>NUCLEOTIDE SEQUENCE [LARGE SCALE GENOMIC DNA]</scope>
    <source>
        <strain evidence="13">cv. Jeju island</strain>
        <tissue evidence="12">Leaf</tissue>
    </source>
</reference>
<dbReference type="InterPro" id="IPR011050">
    <property type="entry name" value="Pectin_lyase_fold/virulence"/>
</dbReference>
<dbReference type="Gene3D" id="2.160.20.10">
    <property type="entry name" value="Single-stranded right-handed beta-helix, Pectin lyase-like"/>
    <property type="match status" value="1"/>
</dbReference>
<dbReference type="InterPro" id="IPR012334">
    <property type="entry name" value="Pectin_lyas_fold"/>
</dbReference>
<dbReference type="SMART" id="SM00710">
    <property type="entry name" value="PbH1"/>
    <property type="match status" value="6"/>
</dbReference>
<evidence type="ECO:0000256" key="9">
    <source>
        <dbReference type="RuleBase" id="RU361169"/>
    </source>
</evidence>
<keyword evidence="13" id="KW-1185">Reference proteome</keyword>
<dbReference type="FunFam" id="2.160.20.10:FF:000111">
    <property type="entry name" value="Pectin lyase-like superfamily protein"/>
    <property type="match status" value="1"/>
</dbReference>
<evidence type="ECO:0000256" key="8">
    <source>
        <dbReference type="PROSITE-ProRule" id="PRU10052"/>
    </source>
</evidence>
<dbReference type="GO" id="GO:0005975">
    <property type="term" value="P:carbohydrate metabolic process"/>
    <property type="evidence" value="ECO:0007669"/>
    <property type="project" value="InterPro"/>
</dbReference>
<evidence type="ECO:0000256" key="6">
    <source>
        <dbReference type="ARBA" id="ARBA00023295"/>
    </source>
</evidence>
<keyword evidence="7" id="KW-0961">Cell wall biogenesis/degradation</keyword>
<comment type="subcellular location">
    <subcellularLocation>
        <location evidence="1">Secreted</location>
        <location evidence="1">Cell wall</location>
    </subcellularLocation>
</comment>
<dbReference type="InterPro" id="IPR006626">
    <property type="entry name" value="PbH1"/>
</dbReference>
<keyword evidence="6 9" id="KW-0326">Glycosidase</keyword>
<keyword evidence="3" id="KW-0134">Cell wall</keyword>
<keyword evidence="4" id="KW-0964">Secreted</keyword>
<keyword evidence="5 9" id="KW-0378">Hydrolase</keyword>
<feature type="domain" description="Rhamnogalacturonase A/B/Epimerase-like pectate lyase" evidence="11">
    <location>
        <begin position="35"/>
        <end position="88"/>
    </location>
</feature>
<dbReference type="OrthoDB" id="187139at2759"/>
<evidence type="ECO:0000256" key="4">
    <source>
        <dbReference type="ARBA" id="ARBA00022525"/>
    </source>
</evidence>
<evidence type="ECO:0000256" key="7">
    <source>
        <dbReference type="ARBA" id="ARBA00023316"/>
    </source>
</evidence>
<dbReference type="Pfam" id="PF00295">
    <property type="entry name" value="Glyco_hydro_28"/>
    <property type="match status" value="1"/>
</dbReference>